<keyword evidence="3 5" id="KW-1133">Transmembrane helix</keyword>
<feature type="transmembrane region" description="Helical" evidence="5">
    <location>
        <begin position="12"/>
        <end position="32"/>
    </location>
</feature>
<keyword evidence="2 5" id="KW-0812">Transmembrane</keyword>
<organism evidence="7 8">
    <name type="scientific">Marinobacter zhejiangensis</name>
    <dbReference type="NCBI Taxonomy" id="488535"/>
    <lineage>
        <taxon>Bacteria</taxon>
        <taxon>Pseudomonadati</taxon>
        <taxon>Pseudomonadota</taxon>
        <taxon>Gammaproteobacteria</taxon>
        <taxon>Pseudomonadales</taxon>
        <taxon>Marinobacteraceae</taxon>
        <taxon>Marinobacter</taxon>
    </lineage>
</organism>
<evidence type="ECO:0000313" key="7">
    <source>
        <dbReference type="EMBL" id="SFM62334.1"/>
    </source>
</evidence>
<evidence type="ECO:0000256" key="5">
    <source>
        <dbReference type="SAM" id="Phobius"/>
    </source>
</evidence>
<feature type="transmembrane region" description="Helical" evidence="5">
    <location>
        <begin position="227"/>
        <end position="246"/>
    </location>
</feature>
<name>A0A1I4SDC5_9GAMM</name>
<gene>
    <name evidence="7" type="ORF">SAMN04487963_3151</name>
</gene>
<keyword evidence="4 5" id="KW-0472">Membrane</keyword>
<dbReference type="AlphaFoldDB" id="A0A1I4SDC5"/>
<dbReference type="PANTHER" id="PTHR37422:SF13">
    <property type="entry name" value="LIPOPOLYSACCHARIDE BIOSYNTHESIS PROTEIN PA4999-RELATED"/>
    <property type="match status" value="1"/>
</dbReference>
<evidence type="ECO:0000313" key="8">
    <source>
        <dbReference type="Proteomes" id="UP000198519"/>
    </source>
</evidence>
<dbReference type="InterPro" id="IPR007016">
    <property type="entry name" value="O-antigen_ligase-rel_domated"/>
</dbReference>
<sequence>MDNAQYKGILWQARCLLALLPMIYVLTLMWWIPEGAKYVPGLALGSLLLYPLLGGRFERSHTLASSQKFLIAALWGVVIVGGVVYGLKGGGWKELRAWLAVALYLLVFRGLNINTRFLMVVLAVSAIGFGVHSLLQYTSGVPRVHGFINPIPYAVAVGAVSLVCLVQAVFGRFPTWQRIILAVAGVFAAVAVFMTRTRGVIIPFVVLIAGMLVVQYLLSHKGRISRSLMVGLLIVSGLVAVGASMMEGRIQQTMNEYDAIAEGNYRGSIGVRLQLWLSARHLAADAPVLGHGGEYRDALEELFEQGLIEESLYRFGANHFHNQYVDVLVKKGVLGLTALALLLLAAFKLALSSPSGDWRRYGGLVVSLLFVTAGLTDVPLLHAETIFLFLVLTAAISAVAPPEPRKATPSAA</sequence>
<feature type="transmembrane region" description="Helical" evidence="5">
    <location>
        <begin position="178"/>
        <end position="194"/>
    </location>
</feature>
<evidence type="ECO:0000256" key="1">
    <source>
        <dbReference type="ARBA" id="ARBA00004141"/>
    </source>
</evidence>
<dbReference type="EMBL" id="FOUE01000005">
    <property type="protein sequence ID" value="SFM62334.1"/>
    <property type="molecule type" value="Genomic_DNA"/>
</dbReference>
<keyword evidence="7" id="KW-0436">Ligase</keyword>
<dbReference type="GO" id="GO:0016020">
    <property type="term" value="C:membrane"/>
    <property type="evidence" value="ECO:0007669"/>
    <property type="project" value="UniProtKB-SubCell"/>
</dbReference>
<feature type="transmembrane region" description="Helical" evidence="5">
    <location>
        <begin position="381"/>
        <end position="400"/>
    </location>
</feature>
<dbReference type="OrthoDB" id="6358855at2"/>
<evidence type="ECO:0000256" key="3">
    <source>
        <dbReference type="ARBA" id="ARBA00022989"/>
    </source>
</evidence>
<dbReference type="STRING" id="488535.SAMN04487963_3151"/>
<feature type="domain" description="O-antigen ligase-related" evidence="6">
    <location>
        <begin position="185"/>
        <end position="339"/>
    </location>
</feature>
<dbReference type="InterPro" id="IPR051533">
    <property type="entry name" value="WaaL-like"/>
</dbReference>
<accession>A0A1I4SDC5</accession>
<feature type="transmembrane region" description="Helical" evidence="5">
    <location>
        <begin position="200"/>
        <end position="218"/>
    </location>
</feature>
<evidence type="ECO:0000256" key="2">
    <source>
        <dbReference type="ARBA" id="ARBA00022692"/>
    </source>
</evidence>
<keyword evidence="8" id="KW-1185">Reference proteome</keyword>
<feature type="transmembrane region" description="Helical" evidence="5">
    <location>
        <begin position="151"/>
        <end position="171"/>
    </location>
</feature>
<evidence type="ECO:0000256" key="4">
    <source>
        <dbReference type="ARBA" id="ARBA00023136"/>
    </source>
</evidence>
<reference evidence="8" key="1">
    <citation type="submission" date="2016-10" db="EMBL/GenBank/DDBJ databases">
        <authorList>
            <person name="Varghese N."/>
            <person name="Submissions S."/>
        </authorList>
    </citation>
    <scope>NUCLEOTIDE SEQUENCE [LARGE SCALE GENOMIC DNA]</scope>
    <source>
        <strain evidence="8">CGMCC 1.7061</strain>
    </source>
</reference>
<comment type="subcellular location">
    <subcellularLocation>
        <location evidence="1">Membrane</location>
        <topology evidence="1">Multi-pass membrane protein</topology>
    </subcellularLocation>
</comment>
<dbReference type="GO" id="GO:0016874">
    <property type="term" value="F:ligase activity"/>
    <property type="evidence" value="ECO:0007669"/>
    <property type="project" value="UniProtKB-KW"/>
</dbReference>
<dbReference type="Proteomes" id="UP000198519">
    <property type="component" value="Unassembled WGS sequence"/>
</dbReference>
<dbReference type="PANTHER" id="PTHR37422">
    <property type="entry name" value="TEICHURONIC ACID BIOSYNTHESIS PROTEIN TUAE"/>
    <property type="match status" value="1"/>
</dbReference>
<feature type="transmembrane region" description="Helical" evidence="5">
    <location>
        <begin position="69"/>
        <end position="89"/>
    </location>
</feature>
<feature type="transmembrane region" description="Helical" evidence="5">
    <location>
        <begin position="332"/>
        <end position="351"/>
    </location>
</feature>
<dbReference type="RefSeq" id="WP_092025197.1">
    <property type="nucleotide sequence ID" value="NZ_FOUE01000005.1"/>
</dbReference>
<proteinExistence type="predicted"/>
<feature type="transmembrane region" description="Helical" evidence="5">
    <location>
        <begin position="38"/>
        <end position="57"/>
    </location>
</feature>
<dbReference type="Pfam" id="PF04932">
    <property type="entry name" value="Wzy_C"/>
    <property type="match status" value="1"/>
</dbReference>
<feature type="transmembrane region" description="Helical" evidence="5">
    <location>
        <begin position="118"/>
        <end position="139"/>
    </location>
</feature>
<protein>
    <submittedName>
        <fullName evidence="7">O-Antigen ligase</fullName>
    </submittedName>
</protein>
<evidence type="ECO:0000259" key="6">
    <source>
        <dbReference type="Pfam" id="PF04932"/>
    </source>
</evidence>